<evidence type="ECO:0000313" key="3">
    <source>
        <dbReference type="Proteomes" id="UP001307849"/>
    </source>
</evidence>
<protein>
    <recommendedName>
        <fullName evidence="1">BTB domain-containing protein</fullName>
    </recommendedName>
</protein>
<keyword evidence="3" id="KW-1185">Reference proteome</keyword>
<dbReference type="SUPFAM" id="SSF54695">
    <property type="entry name" value="POZ domain"/>
    <property type="match status" value="1"/>
</dbReference>
<dbReference type="AlphaFoldDB" id="A0AAN8NDQ1"/>
<dbReference type="InterPro" id="IPR011333">
    <property type="entry name" value="SKP1/BTB/POZ_sf"/>
</dbReference>
<comment type="caution">
    <text evidence="2">The sequence shown here is derived from an EMBL/GenBank/DDBJ whole genome shotgun (WGS) entry which is preliminary data.</text>
</comment>
<sequence>MAFKETSLYQYSKPDLTIVAGDHEIEVHEFVLASQSEFFKVALRCKLKESGERRITLSEIQPGIIFMVLNWLYRAPLTPYFTAAAPEVVFSSQSTQSLKNIMQVFDFLQIKGAGRDYCKFVEEYLQKIGTVDFPQIPNSRAEDIVIQTNEVYKSGGSITKEAFGKLVYGIAADKTSYPVSGDFIKAFEKLSDPDGRYFRDLASALTRKLKPPSR</sequence>
<gene>
    <name evidence="2" type="ORF">TWF506_010508</name>
</gene>
<dbReference type="SMART" id="SM00225">
    <property type="entry name" value="BTB"/>
    <property type="match status" value="1"/>
</dbReference>
<name>A0AAN8NDQ1_9PEZI</name>
<dbReference type="Pfam" id="PF00651">
    <property type="entry name" value="BTB"/>
    <property type="match status" value="1"/>
</dbReference>
<dbReference type="Gene3D" id="3.30.710.10">
    <property type="entry name" value="Potassium Channel Kv1.1, Chain A"/>
    <property type="match status" value="1"/>
</dbReference>
<accession>A0AAN8NDQ1</accession>
<organism evidence="2 3">
    <name type="scientific">Arthrobotrys conoides</name>
    <dbReference type="NCBI Taxonomy" id="74498"/>
    <lineage>
        <taxon>Eukaryota</taxon>
        <taxon>Fungi</taxon>
        <taxon>Dikarya</taxon>
        <taxon>Ascomycota</taxon>
        <taxon>Pezizomycotina</taxon>
        <taxon>Orbiliomycetes</taxon>
        <taxon>Orbiliales</taxon>
        <taxon>Orbiliaceae</taxon>
        <taxon>Arthrobotrys</taxon>
    </lineage>
</organism>
<dbReference type="EMBL" id="JAVHJM010000008">
    <property type="protein sequence ID" value="KAK6508415.1"/>
    <property type="molecule type" value="Genomic_DNA"/>
</dbReference>
<reference evidence="2 3" key="1">
    <citation type="submission" date="2019-10" db="EMBL/GenBank/DDBJ databases">
        <authorList>
            <person name="Palmer J.M."/>
        </authorList>
    </citation>
    <scope>NUCLEOTIDE SEQUENCE [LARGE SCALE GENOMIC DNA]</scope>
    <source>
        <strain evidence="2 3">TWF506</strain>
    </source>
</reference>
<feature type="domain" description="BTB" evidence="1">
    <location>
        <begin position="14"/>
        <end position="77"/>
    </location>
</feature>
<dbReference type="PROSITE" id="PS50097">
    <property type="entry name" value="BTB"/>
    <property type="match status" value="1"/>
</dbReference>
<evidence type="ECO:0000313" key="2">
    <source>
        <dbReference type="EMBL" id="KAK6508415.1"/>
    </source>
</evidence>
<dbReference type="CDD" id="cd18186">
    <property type="entry name" value="BTB_POZ_ZBTB_KLHL-like"/>
    <property type="match status" value="1"/>
</dbReference>
<dbReference type="Proteomes" id="UP001307849">
    <property type="component" value="Unassembled WGS sequence"/>
</dbReference>
<evidence type="ECO:0000259" key="1">
    <source>
        <dbReference type="PROSITE" id="PS50097"/>
    </source>
</evidence>
<dbReference type="InterPro" id="IPR000210">
    <property type="entry name" value="BTB/POZ_dom"/>
</dbReference>
<proteinExistence type="predicted"/>